<dbReference type="Proteomes" id="UP001138751">
    <property type="component" value="Unassembled WGS sequence"/>
</dbReference>
<keyword evidence="3" id="KW-1185">Reference proteome</keyword>
<gene>
    <name evidence="2" type="ORF">GXW76_08235</name>
</gene>
<evidence type="ECO:0000256" key="1">
    <source>
        <dbReference type="SAM" id="MobiDB-lite"/>
    </source>
</evidence>
<organism evidence="2 3">
    <name type="scientific">Neoroseomonas soli</name>
    <dbReference type="NCBI Taxonomy" id="1081025"/>
    <lineage>
        <taxon>Bacteria</taxon>
        <taxon>Pseudomonadati</taxon>
        <taxon>Pseudomonadota</taxon>
        <taxon>Alphaproteobacteria</taxon>
        <taxon>Acetobacterales</taxon>
        <taxon>Acetobacteraceae</taxon>
        <taxon>Neoroseomonas</taxon>
    </lineage>
</organism>
<sequence length="124" mass="12960">MTSPAIPPGIRQLAEAVANQMRADDASFYSLYSDGCDEGAVQHLSTLIIQARIRAASRIFEGRSTVNDRDAAIAAAGLLLAADRIVADPATLEPFVAAALAPRVEDRSSNASGPAPIKPPDQFG</sequence>
<reference evidence="2" key="1">
    <citation type="submission" date="2020-01" db="EMBL/GenBank/DDBJ databases">
        <authorList>
            <person name="Rat A."/>
        </authorList>
    </citation>
    <scope>NUCLEOTIDE SEQUENCE</scope>
    <source>
        <strain evidence="2">LMG 31231</strain>
    </source>
</reference>
<evidence type="ECO:0000313" key="2">
    <source>
        <dbReference type="EMBL" id="MBR0671160.1"/>
    </source>
</evidence>
<comment type="caution">
    <text evidence="2">The sequence shown here is derived from an EMBL/GenBank/DDBJ whole genome shotgun (WGS) entry which is preliminary data.</text>
</comment>
<evidence type="ECO:0000313" key="3">
    <source>
        <dbReference type="Proteomes" id="UP001138751"/>
    </source>
</evidence>
<protein>
    <submittedName>
        <fullName evidence="2">Uncharacterized protein</fullName>
    </submittedName>
</protein>
<feature type="region of interest" description="Disordered" evidence="1">
    <location>
        <begin position="103"/>
        <end position="124"/>
    </location>
</feature>
<proteinExistence type="predicted"/>
<dbReference type="RefSeq" id="WP_211861530.1">
    <property type="nucleotide sequence ID" value="NZ_JAAEDM010000015.1"/>
</dbReference>
<dbReference type="EMBL" id="JAAEDM010000015">
    <property type="protein sequence ID" value="MBR0671160.1"/>
    <property type="molecule type" value="Genomic_DNA"/>
</dbReference>
<dbReference type="AlphaFoldDB" id="A0A9X9WVI1"/>
<accession>A0A9X9WVI1</accession>
<reference evidence="2" key="2">
    <citation type="journal article" date="2021" name="Syst. Appl. Microbiol.">
        <title>Roseomonas hellenica sp. nov., isolated from roots of wild-growing Alkanna tinctoria.</title>
        <authorList>
            <person name="Rat A."/>
            <person name="Naranjo H.D."/>
            <person name="Lebbe L."/>
            <person name="Cnockaert M."/>
            <person name="Krigas N."/>
            <person name="Grigoriadou K."/>
            <person name="Maloupa E."/>
            <person name="Willems A."/>
        </authorList>
    </citation>
    <scope>NUCLEOTIDE SEQUENCE</scope>
    <source>
        <strain evidence="2">LMG 31231</strain>
    </source>
</reference>
<name>A0A9X9WVI1_9PROT</name>